<keyword evidence="3 4" id="KW-0732">Signal</keyword>
<evidence type="ECO:0000313" key="7">
    <source>
        <dbReference type="Proteomes" id="UP000248975"/>
    </source>
</evidence>
<dbReference type="GO" id="GO:0042597">
    <property type="term" value="C:periplasmic space"/>
    <property type="evidence" value="ECO:0007669"/>
    <property type="project" value="UniProtKB-SubCell"/>
</dbReference>
<dbReference type="InterPro" id="IPR015168">
    <property type="entry name" value="SsuA/THI5"/>
</dbReference>
<evidence type="ECO:0000259" key="5">
    <source>
        <dbReference type="SMART" id="SM00062"/>
    </source>
</evidence>
<dbReference type="NCBIfam" id="TIGR01729">
    <property type="entry name" value="taurine_ABC_bnd"/>
    <property type="match status" value="1"/>
</dbReference>
<dbReference type="SMART" id="SM00062">
    <property type="entry name" value="PBPb"/>
    <property type="match status" value="1"/>
</dbReference>
<feature type="signal peptide" evidence="4">
    <location>
        <begin position="1"/>
        <end position="24"/>
    </location>
</feature>
<proteinExistence type="inferred from homology"/>
<feature type="chain" id="PRO_5015844507" evidence="4">
    <location>
        <begin position="25"/>
        <end position="328"/>
    </location>
</feature>
<name>A0A2W5TN72_CERSP</name>
<comment type="subcellular location">
    <subcellularLocation>
        <location evidence="1">Periplasm</location>
    </subcellularLocation>
</comment>
<dbReference type="PANTHER" id="PTHR30024">
    <property type="entry name" value="ALIPHATIC SULFONATES-BINDING PROTEIN-RELATED"/>
    <property type="match status" value="1"/>
</dbReference>
<dbReference type="PANTHER" id="PTHR30024:SF47">
    <property type="entry name" value="TAURINE-BINDING PERIPLASMIC PROTEIN"/>
    <property type="match status" value="1"/>
</dbReference>
<feature type="domain" description="Solute-binding protein family 3/N-terminal" evidence="5">
    <location>
        <begin position="26"/>
        <end position="243"/>
    </location>
</feature>
<organism evidence="6 7">
    <name type="scientific">Cereibacter sphaeroides</name>
    <name type="common">Rhodobacter sphaeroides</name>
    <dbReference type="NCBI Taxonomy" id="1063"/>
    <lineage>
        <taxon>Bacteria</taxon>
        <taxon>Pseudomonadati</taxon>
        <taxon>Pseudomonadota</taxon>
        <taxon>Alphaproteobacteria</taxon>
        <taxon>Rhodobacterales</taxon>
        <taxon>Paracoccaceae</taxon>
        <taxon>Cereibacter</taxon>
    </lineage>
</organism>
<evidence type="ECO:0000256" key="1">
    <source>
        <dbReference type="ARBA" id="ARBA00004418"/>
    </source>
</evidence>
<dbReference type="AlphaFoldDB" id="A0A2W5TN72"/>
<dbReference type="InterPro" id="IPR001638">
    <property type="entry name" value="Solute-binding_3/MltF_N"/>
</dbReference>
<reference evidence="6 7" key="1">
    <citation type="submission" date="2017-08" db="EMBL/GenBank/DDBJ databases">
        <title>Infants hospitalized years apart are colonized by the same room-sourced microbial strains.</title>
        <authorList>
            <person name="Brooks B."/>
            <person name="Olm M.R."/>
            <person name="Firek B.A."/>
            <person name="Baker R."/>
            <person name="Thomas B.C."/>
            <person name="Morowitz M.J."/>
            <person name="Banfield J.F."/>
        </authorList>
    </citation>
    <scope>NUCLEOTIDE SEQUENCE [LARGE SCALE GENOMIC DNA]</scope>
    <source>
        <strain evidence="6">S2_003_000_R2_11</strain>
    </source>
</reference>
<dbReference type="EMBL" id="QFQS01000003">
    <property type="protein sequence ID" value="PZQ97227.1"/>
    <property type="molecule type" value="Genomic_DNA"/>
</dbReference>
<evidence type="ECO:0000256" key="4">
    <source>
        <dbReference type="SAM" id="SignalP"/>
    </source>
</evidence>
<evidence type="ECO:0000256" key="2">
    <source>
        <dbReference type="ARBA" id="ARBA00010742"/>
    </source>
</evidence>
<dbReference type="InterPro" id="IPR010068">
    <property type="entry name" value="Peri-bd_TauA"/>
</dbReference>
<evidence type="ECO:0000256" key="3">
    <source>
        <dbReference type="ARBA" id="ARBA00022729"/>
    </source>
</evidence>
<dbReference type="GO" id="GO:0042918">
    <property type="term" value="P:alkanesulfonate transmembrane transport"/>
    <property type="evidence" value="ECO:0007669"/>
    <property type="project" value="TreeGrafter"/>
</dbReference>
<protein>
    <submittedName>
        <fullName evidence="6">Taurine ABC transporter substrate-binding protein</fullName>
    </submittedName>
</protein>
<accession>A0A2W5TN72</accession>
<comment type="similarity">
    <text evidence="2">Belongs to the bacterial solute-binding protein SsuA/TauA family.</text>
</comment>
<comment type="caution">
    <text evidence="6">The sequence shown here is derived from an EMBL/GenBank/DDBJ whole genome shotgun (WGS) entry which is preliminary data.</text>
</comment>
<gene>
    <name evidence="6" type="primary">tauA</name>
    <name evidence="6" type="ORF">DI533_16060</name>
</gene>
<dbReference type="Proteomes" id="UP000248975">
    <property type="component" value="Unassembled WGS sequence"/>
</dbReference>
<sequence length="328" mass="34189">MTSAIKRLLTGAALAAITAGFAQAETVIIGNFGSPTPMQVARAEGKFDAATGWTIEWRQFGSGTEVIAAMASGDVQVAELGSSPLAIGASQGVDYQLFMIAQGLGTAESLIAKKDSGIAKLEDVKGKRIAVPVGSTSHYSLMGALAHAGISESDVTIVNLASDQIAAAWDSGQVDAAFIWEPVQNQILQTGTFIIGADQTAAWGYPTFDGWVVNKEFAEKNPDAMVAFAKTMNEANMAYLSDPAVWTADSPQVQAIAKVTGAQADQVPNILKGFTFIPLADQMGDTWMGGAAANMKATADFLVKAGRIDAALDDYAPFVNTSIAEAAK</sequence>
<dbReference type="SUPFAM" id="SSF53850">
    <property type="entry name" value="Periplasmic binding protein-like II"/>
    <property type="match status" value="1"/>
</dbReference>
<evidence type="ECO:0000313" key="6">
    <source>
        <dbReference type="EMBL" id="PZQ97227.1"/>
    </source>
</evidence>
<dbReference type="Pfam" id="PF09084">
    <property type="entry name" value="NMT1"/>
    <property type="match status" value="1"/>
</dbReference>
<dbReference type="Gene3D" id="3.40.190.10">
    <property type="entry name" value="Periplasmic binding protein-like II"/>
    <property type="match status" value="2"/>
</dbReference>